<dbReference type="GO" id="GO:0016758">
    <property type="term" value="F:hexosyltransferase activity"/>
    <property type="evidence" value="ECO:0007669"/>
    <property type="project" value="UniProtKB-ARBA"/>
</dbReference>
<dbReference type="InterPro" id="IPR029044">
    <property type="entry name" value="Nucleotide-diphossugar_trans"/>
</dbReference>
<name>A0A1I3XJY8_9PROT</name>
<dbReference type="AlphaFoldDB" id="A0A1I3XJY8"/>
<dbReference type="PANTHER" id="PTHR22916">
    <property type="entry name" value="GLYCOSYLTRANSFERASE"/>
    <property type="match status" value="1"/>
</dbReference>
<dbReference type="Pfam" id="PF00535">
    <property type="entry name" value="Glycos_transf_2"/>
    <property type="match status" value="1"/>
</dbReference>
<evidence type="ECO:0000313" key="3">
    <source>
        <dbReference type="Proteomes" id="UP000199473"/>
    </source>
</evidence>
<evidence type="ECO:0000313" key="2">
    <source>
        <dbReference type="EMBL" id="SFK19790.1"/>
    </source>
</evidence>
<dbReference type="STRING" id="1123062.SAMN02745775_101390"/>
<keyword evidence="3" id="KW-1185">Reference proteome</keyword>
<reference evidence="2 3" key="1">
    <citation type="submission" date="2016-10" db="EMBL/GenBank/DDBJ databases">
        <authorList>
            <person name="de Groot N.N."/>
        </authorList>
    </citation>
    <scope>NUCLEOTIDE SEQUENCE [LARGE SCALE GENOMIC DNA]</scope>
    <source>
        <strain evidence="2 3">DSM 19981</strain>
    </source>
</reference>
<dbReference type="SUPFAM" id="SSF53448">
    <property type="entry name" value="Nucleotide-diphospho-sugar transferases"/>
    <property type="match status" value="1"/>
</dbReference>
<dbReference type="SUPFAM" id="SSF53756">
    <property type="entry name" value="UDP-Glycosyltransferase/glycogen phosphorylase"/>
    <property type="match status" value="1"/>
</dbReference>
<gene>
    <name evidence="2" type="ORF">SAMN02745775_101390</name>
</gene>
<dbReference type="OrthoDB" id="6383742at2"/>
<dbReference type="PANTHER" id="PTHR22916:SF3">
    <property type="entry name" value="UDP-GLCNAC:BETAGAL BETA-1,3-N-ACETYLGLUCOSAMINYLTRANSFERASE-LIKE PROTEIN 1"/>
    <property type="match status" value="1"/>
</dbReference>
<keyword evidence="2" id="KW-0808">Transferase</keyword>
<feature type="domain" description="Glycosyltransferase 2-like" evidence="1">
    <location>
        <begin position="656"/>
        <end position="825"/>
    </location>
</feature>
<dbReference type="Proteomes" id="UP000199473">
    <property type="component" value="Unassembled WGS sequence"/>
</dbReference>
<evidence type="ECO:0000259" key="1">
    <source>
        <dbReference type="Pfam" id="PF00535"/>
    </source>
</evidence>
<dbReference type="Pfam" id="PF20706">
    <property type="entry name" value="GT4-conflict"/>
    <property type="match status" value="1"/>
</dbReference>
<dbReference type="Gene3D" id="3.40.50.2000">
    <property type="entry name" value="Glycogen Phosphorylase B"/>
    <property type="match status" value="1"/>
</dbReference>
<accession>A0A1I3XJY8</accession>
<proteinExistence type="predicted"/>
<protein>
    <submittedName>
        <fullName evidence="2">Glycosyltransferase involved in cell wall bisynthesis</fullName>
    </submittedName>
</protein>
<dbReference type="EMBL" id="FOSQ01000001">
    <property type="protein sequence ID" value="SFK19790.1"/>
    <property type="molecule type" value="Genomic_DNA"/>
</dbReference>
<organism evidence="2 3">
    <name type="scientific">Falsiroseomonas stagni DSM 19981</name>
    <dbReference type="NCBI Taxonomy" id="1123062"/>
    <lineage>
        <taxon>Bacteria</taxon>
        <taxon>Pseudomonadati</taxon>
        <taxon>Pseudomonadota</taxon>
        <taxon>Alphaproteobacteria</taxon>
        <taxon>Acetobacterales</taxon>
        <taxon>Roseomonadaceae</taxon>
        <taxon>Falsiroseomonas</taxon>
    </lineage>
</organism>
<dbReference type="Gene3D" id="3.90.550.10">
    <property type="entry name" value="Spore Coat Polysaccharide Biosynthesis Protein SpsA, Chain A"/>
    <property type="match status" value="1"/>
</dbReference>
<sequence length="1024" mass="114197">MAMPAPMREPGGRHVLLLEFDLYHRVGGGQSTYRRIITGRPQDTFYYFARREPADAPRPGNAIAIPYARAWQVRPEMEARGGHLLNQYVECRNLAASVATHAGRNHFHVADGPDYSQHTLFIRQALAAEGIELDTVAVALHGTLSSAFAAGWPGAAGGDAFMEELRQREELQFRAADARYAISESYAAEWQDIADLPVNILDPLCIVDPFTPVPATNGGAPDLVFVGRREKWKGPDLFLDLAWCIDPAAYGALRVVGPDGPNRQGIGSSETLAGIARRRALKPEIVDGLAPAALRSLFRGRSLLMLPSRHDTFNLTALEALGQGCVVMASDRSGYAHWLHRHLPALDWTTISLDCSRVTAGRVEAVLRDYDRHRGLVLAALARAMPRADHDCLGRIWSPGTTQDGEARQTVVDLAARFAMLADLREPSLPRRAVLRTLESGLSTATTLAAHVPTPLRRPAVKAARRAAGLWRLRHRGSMGEITKERIKSRMREVTGVSPRTLQQIVGASSLPRFRRTMFTMPETTPEEIKAKIAELSREIPWRLVDRVRLFRELASLERRQGNDLIAATYMLRIIRWLGEDRTGDLPFITATLAANGFRHEAATAHAMFGLPAAERDAACAALMKDAFDRNRAKARQRLAILDDPRRADHTARVAVIVSLYNASDKLPTLLDNLAQQSLAKAGGLEIILVDSNSPKDEGAALRRWQASRRSAIPIVYARSAGRETIQAAWNRGIHLARAPYLSFLGADEGLHPEALTKLAAALDRDSGVDWAMADSVVTSVDEKGVFDADVMPYDRTGYSQDLVYLETCYLSWVGGLYRRSIHERFGFYDETYRAAGDTEFKNRVMPHIRSVHVPEMLGVFNNYPEERTTQHPRAEIEDLRAWYLWRTPAGMDYAFAHRPVEQAVALLRACFSYRKSYCGHLSTDFELAESLALHLMKRGHAPAFARGALEAAREALAEIRSVELLPDEIMGRAGMTLHTSRAVHRLRRQMPARHQVALTLAHSPWYEIFNDNRYEQHWWSWSG</sequence>
<dbReference type="InterPro" id="IPR001173">
    <property type="entry name" value="Glyco_trans_2-like"/>
</dbReference>